<dbReference type="Proteomes" id="UP000013378">
    <property type="component" value="Unassembled WGS sequence"/>
</dbReference>
<comment type="caution">
    <text evidence="2">The sequence shown here is derived from an EMBL/GenBank/DDBJ whole genome shotgun (WGS) entry which is preliminary data.</text>
</comment>
<feature type="transmembrane region" description="Helical" evidence="1">
    <location>
        <begin position="216"/>
        <end position="242"/>
    </location>
</feature>
<reference evidence="2 3" key="1">
    <citation type="journal article" date="2015" name="Geomicrobiol. J.">
        <title>Caldisalinibacter kiritimatiensis gen. nov., sp. nov., a moderately thermohalophilic thiosulfate-reducing bacterium from a hypersaline microbial mat.</title>
        <authorList>
            <person name="Ben Hania W."/>
            <person name="Joseph M."/>
            <person name="Fiebig A."/>
            <person name="Bunk B."/>
            <person name="Klenk H.-P."/>
            <person name="Fardeau M.-L."/>
            <person name="Spring S."/>
        </authorList>
    </citation>
    <scope>NUCLEOTIDE SEQUENCE [LARGE SCALE GENOMIC DNA]</scope>
    <source>
        <strain evidence="2 3">L21-TH-D2</strain>
    </source>
</reference>
<feature type="transmembrane region" description="Helical" evidence="1">
    <location>
        <begin position="98"/>
        <end position="116"/>
    </location>
</feature>
<feature type="transmembrane region" description="Helical" evidence="1">
    <location>
        <begin position="122"/>
        <end position="145"/>
    </location>
</feature>
<organism evidence="2 3">
    <name type="scientific">Caldisalinibacter kiritimatiensis</name>
    <dbReference type="NCBI Taxonomy" id="1304284"/>
    <lineage>
        <taxon>Bacteria</taxon>
        <taxon>Bacillati</taxon>
        <taxon>Bacillota</taxon>
        <taxon>Tissierellia</taxon>
        <taxon>Tissierellales</taxon>
        <taxon>Thermohalobacteraceae</taxon>
        <taxon>Caldisalinibacter</taxon>
    </lineage>
</organism>
<proteinExistence type="predicted"/>
<keyword evidence="1" id="KW-0812">Transmembrane</keyword>
<name>R1ARY1_9FIRM</name>
<feature type="transmembrane region" description="Helical" evidence="1">
    <location>
        <begin position="177"/>
        <end position="196"/>
    </location>
</feature>
<feature type="transmembrane region" description="Helical" evidence="1">
    <location>
        <begin position="26"/>
        <end position="50"/>
    </location>
</feature>
<dbReference type="AlphaFoldDB" id="R1ARY1"/>
<dbReference type="OrthoDB" id="1701429at2"/>
<dbReference type="eggNOG" id="ENOG502ZC7V">
    <property type="taxonomic scope" value="Bacteria"/>
</dbReference>
<keyword evidence="1" id="KW-1133">Transmembrane helix</keyword>
<dbReference type="EMBL" id="ARZA01000275">
    <property type="protein sequence ID" value="EOC99411.1"/>
    <property type="molecule type" value="Genomic_DNA"/>
</dbReference>
<sequence length="256" mass="29974">MDLLKDLYYVNRKSIKQTFTLFTKNWSIILAIFIYSIISIVLFSLIGILFTGILRILAGIALFLGMSALVSDYLYLLQNIVKYGKFTLEDFKMGFKVYLWKIYGILVIGWLISYLLDLLVMPIIRGVVPLGILSIIINIFLLILFNPLPESIYQKFYSSWDTIVYTFNFTKENWIEWLLPNGIFMIVLYFISGRIVTNLFSLIQIGIPFDYTLKGIVLYIFGQVLFSFIMIYRGVLFSILSTSTRRKRMFMRNLYK</sequence>
<dbReference type="STRING" id="1304284.L21TH_2567"/>
<evidence type="ECO:0000313" key="3">
    <source>
        <dbReference type="Proteomes" id="UP000013378"/>
    </source>
</evidence>
<gene>
    <name evidence="2" type="ORF">L21TH_2567</name>
</gene>
<dbReference type="RefSeq" id="WP_006317236.1">
    <property type="nucleotide sequence ID" value="NZ_ARZA01000275.1"/>
</dbReference>
<accession>R1ARY1</accession>
<keyword evidence="3" id="KW-1185">Reference proteome</keyword>
<keyword evidence="1" id="KW-0472">Membrane</keyword>
<evidence type="ECO:0000256" key="1">
    <source>
        <dbReference type="SAM" id="Phobius"/>
    </source>
</evidence>
<feature type="transmembrane region" description="Helical" evidence="1">
    <location>
        <begin position="56"/>
        <end position="77"/>
    </location>
</feature>
<protein>
    <submittedName>
        <fullName evidence="2">Uncharacterized protein</fullName>
    </submittedName>
</protein>
<evidence type="ECO:0000313" key="2">
    <source>
        <dbReference type="EMBL" id="EOC99411.1"/>
    </source>
</evidence>